<feature type="domain" description="AAA+ ATPase" evidence="5">
    <location>
        <begin position="678"/>
        <end position="850"/>
    </location>
</feature>
<dbReference type="PANTHER" id="PTHR43146">
    <property type="entry name" value="CANCER-RELATED NUCLEOSIDE-TRIPHOSPHATASE"/>
    <property type="match status" value="1"/>
</dbReference>
<keyword evidence="2" id="KW-0378">Hydrolase</keyword>
<keyword evidence="7" id="KW-1185">Reference proteome</keyword>
<name>A0A9Q1J1M6_SYNKA</name>
<feature type="compositionally biased region" description="Low complexity" evidence="4">
    <location>
        <begin position="140"/>
        <end position="149"/>
    </location>
</feature>
<sequence length="870" mass="94109">MGDDILVTSLQRSDPSNVLCQNIELDGQQTDIVVSEMEAKRTNGVSAGTQTEPARRKVKSIEVEQMDFDNEGNLAVYCPPPLFYSRSDGRREESDVDRYRLVNVAMEALRVEDLRAEEEERDLPAERRRSVAPPEEAQRSRAAGQSQAPPALLGEALRRLPLLSALLQELSQLSGQPQELPVPAPPGLAWQGRPAPAHPPRPQPRSSCASPQPWGSRSPSPRLRRSQTQVNSAAPLLAPPPKDLRRAQRQGLGPGKEAPKSPPKRKLVHGLTRTVQLRLQQHNPGALREQQRREQLWRSRAAIPKPSSRSRHRTGAAKPAHKLTVSPRDQALDRSVDLDENVQTLVSSVDVDSARTGTPPLQTGESRRGGERRRTGKSENGGAVPPMFSYDRVSEAAAERAPALPGRNRTVRVRIPSALSQYSDRSDGGAGDPWPVPTDPGFRSGSAGSSRRSSPVTLRSDSRAGSPDLGEYLDDFTSLEPTDGFSPDLPDSPEPAAGADGASRGSRRPALSSPVKSRGSPQRRLKGTHIIRPRTRASALSISSGDSERASASACSLPSGRRWSGAAGGAARGPSVCEESGGSGAQLSVRFENSPSFRASPADSHSLSNSPELDSIISPPPYREGETRDELGSLGFSNKCHHISELVLSKLPGYTLRARVIWSVSSSVERKGTYNFNMNKHVFLTGPPGVGKTTLVRKACEALVASGNVLDGFYTEEVREGGRRVGFDVVTLSGKRGRLSRVGDSSGHSAGRREYRVGQYVVDLPSFENLALPLFRNVGVAVEGGKRPVFVIDEIGKMELFSQPFVRAVRQALEGNGCSILGTIPIPKGKPLGLVEEVRSRRDVKVFTVTKDNRDVILQDVVAAVQECIK</sequence>
<dbReference type="SUPFAM" id="SSF52540">
    <property type="entry name" value="P-loop containing nucleoside triphosphate hydrolases"/>
    <property type="match status" value="1"/>
</dbReference>
<evidence type="ECO:0000256" key="3">
    <source>
        <dbReference type="ARBA" id="ARBA00022840"/>
    </source>
</evidence>
<accession>A0A9Q1J1M6</accession>
<feature type="region of interest" description="Disordered" evidence="4">
    <location>
        <begin position="415"/>
        <end position="583"/>
    </location>
</feature>
<dbReference type="HAMAP" id="MF_00796">
    <property type="entry name" value="NTPase_1"/>
    <property type="match status" value="1"/>
</dbReference>
<organism evidence="6 7">
    <name type="scientific">Synaphobranchus kaupii</name>
    <name type="common">Kaup's arrowtooth eel</name>
    <dbReference type="NCBI Taxonomy" id="118154"/>
    <lineage>
        <taxon>Eukaryota</taxon>
        <taxon>Metazoa</taxon>
        <taxon>Chordata</taxon>
        <taxon>Craniata</taxon>
        <taxon>Vertebrata</taxon>
        <taxon>Euteleostomi</taxon>
        <taxon>Actinopterygii</taxon>
        <taxon>Neopterygii</taxon>
        <taxon>Teleostei</taxon>
        <taxon>Anguilliformes</taxon>
        <taxon>Synaphobranchidae</taxon>
        <taxon>Synaphobranchus</taxon>
    </lineage>
</organism>
<dbReference type="OrthoDB" id="446244at2759"/>
<protein>
    <recommendedName>
        <fullName evidence="5">AAA+ ATPase domain-containing protein</fullName>
    </recommendedName>
</protein>
<feature type="compositionally biased region" description="Basic and acidic residues" evidence="4">
    <location>
        <begin position="365"/>
        <end position="377"/>
    </location>
</feature>
<dbReference type="InterPro" id="IPR003593">
    <property type="entry name" value="AAA+_ATPase"/>
</dbReference>
<dbReference type="GO" id="GO:0005524">
    <property type="term" value="F:ATP binding"/>
    <property type="evidence" value="ECO:0007669"/>
    <property type="project" value="UniProtKB-KW"/>
</dbReference>
<dbReference type="CDD" id="cd19482">
    <property type="entry name" value="RecA-like_Thep1"/>
    <property type="match status" value="1"/>
</dbReference>
<proteinExistence type="inferred from homology"/>
<evidence type="ECO:0000256" key="4">
    <source>
        <dbReference type="SAM" id="MobiDB-lite"/>
    </source>
</evidence>
<feature type="compositionally biased region" description="Polar residues" evidence="4">
    <location>
        <begin position="595"/>
        <end position="612"/>
    </location>
</feature>
<dbReference type="GO" id="GO:0017111">
    <property type="term" value="F:ribonucleoside triphosphate phosphatase activity"/>
    <property type="evidence" value="ECO:0007669"/>
    <property type="project" value="InterPro"/>
</dbReference>
<dbReference type="Proteomes" id="UP001152622">
    <property type="component" value="Chromosome 5"/>
</dbReference>
<comment type="caution">
    <text evidence="6">The sequence shown here is derived from an EMBL/GenBank/DDBJ whole genome shotgun (WGS) entry which is preliminary data.</text>
</comment>
<evidence type="ECO:0000313" key="7">
    <source>
        <dbReference type="Proteomes" id="UP001152622"/>
    </source>
</evidence>
<dbReference type="InterPro" id="IPR026679">
    <property type="entry name" value="MAP10_C-term"/>
</dbReference>
<feature type="region of interest" description="Disordered" evidence="4">
    <location>
        <begin position="347"/>
        <end position="387"/>
    </location>
</feature>
<feature type="compositionally biased region" description="Low complexity" evidence="4">
    <location>
        <begin position="495"/>
        <end position="510"/>
    </location>
</feature>
<evidence type="ECO:0000313" key="6">
    <source>
        <dbReference type="EMBL" id="KAJ8361427.1"/>
    </source>
</evidence>
<gene>
    <name evidence="6" type="ORF">SKAU_G00179520</name>
</gene>
<dbReference type="EMBL" id="JAINUF010000005">
    <property type="protein sequence ID" value="KAJ8361427.1"/>
    <property type="molecule type" value="Genomic_DNA"/>
</dbReference>
<evidence type="ECO:0000256" key="2">
    <source>
        <dbReference type="ARBA" id="ARBA00022801"/>
    </source>
</evidence>
<keyword evidence="1" id="KW-0547">Nucleotide-binding</keyword>
<feature type="compositionally biased region" description="Polar residues" evidence="4">
    <location>
        <begin position="206"/>
        <end position="215"/>
    </location>
</feature>
<feature type="compositionally biased region" description="Low complexity" evidence="4">
    <location>
        <begin position="441"/>
        <end position="454"/>
    </location>
</feature>
<keyword evidence="3" id="KW-0067">ATP-binding</keyword>
<feature type="region of interest" description="Disordered" evidence="4">
    <location>
        <begin position="595"/>
        <end position="630"/>
    </location>
</feature>
<dbReference type="Pfam" id="PF03266">
    <property type="entry name" value="NTPase_1"/>
    <property type="match status" value="1"/>
</dbReference>
<evidence type="ECO:0000256" key="1">
    <source>
        <dbReference type="ARBA" id="ARBA00022741"/>
    </source>
</evidence>
<dbReference type="GO" id="GO:0000226">
    <property type="term" value="P:microtubule cytoskeleton organization"/>
    <property type="evidence" value="ECO:0007669"/>
    <property type="project" value="InterPro"/>
</dbReference>
<dbReference type="AlphaFoldDB" id="A0A9Q1J1M6"/>
<feature type="compositionally biased region" description="Polar residues" evidence="4">
    <location>
        <begin position="273"/>
        <end position="283"/>
    </location>
</feature>
<feature type="region of interest" description="Disordered" evidence="4">
    <location>
        <begin position="117"/>
        <end position="149"/>
    </location>
</feature>
<dbReference type="InterPro" id="IPR004948">
    <property type="entry name" value="Nuc-triphosphatase_THEP1"/>
</dbReference>
<dbReference type="Pfam" id="PF14925">
    <property type="entry name" value="HPHLAWLY"/>
    <property type="match status" value="2"/>
</dbReference>
<dbReference type="SMART" id="SM00382">
    <property type="entry name" value="AAA"/>
    <property type="match status" value="1"/>
</dbReference>
<feature type="compositionally biased region" description="Basic residues" evidence="4">
    <location>
        <begin position="308"/>
        <end position="321"/>
    </location>
</feature>
<feature type="region of interest" description="Disordered" evidence="4">
    <location>
        <begin position="176"/>
        <end position="335"/>
    </location>
</feature>
<reference evidence="6" key="1">
    <citation type="journal article" date="2023" name="Science">
        <title>Genome structures resolve the early diversification of teleost fishes.</title>
        <authorList>
            <person name="Parey E."/>
            <person name="Louis A."/>
            <person name="Montfort J."/>
            <person name="Bouchez O."/>
            <person name="Roques C."/>
            <person name="Iampietro C."/>
            <person name="Lluch J."/>
            <person name="Castinel A."/>
            <person name="Donnadieu C."/>
            <person name="Desvignes T."/>
            <person name="Floi Bucao C."/>
            <person name="Jouanno E."/>
            <person name="Wen M."/>
            <person name="Mejri S."/>
            <person name="Dirks R."/>
            <person name="Jansen H."/>
            <person name="Henkel C."/>
            <person name="Chen W.J."/>
            <person name="Zahm M."/>
            <person name="Cabau C."/>
            <person name="Klopp C."/>
            <person name="Thompson A.W."/>
            <person name="Robinson-Rechavi M."/>
            <person name="Braasch I."/>
            <person name="Lecointre G."/>
            <person name="Bobe J."/>
            <person name="Postlethwait J.H."/>
            <person name="Berthelot C."/>
            <person name="Roest Crollius H."/>
            <person name="Guiguen Y."/>
        </authorList>
    </citation>
    <scope>NUCLEOTIDE SEQUENCE</scope>
    <source>
        <strain evidence="6">WJC10195</strain>
    </source>
</reference>
<dbReference type="InterPro" id="IPR027417">
    <property type="entry name" value="P-loop_NTPase"/>
</dbReference>
<evidence type="ECO:0000259" key="5">
    <source>
        <dbReference type="SMART" id="SM00382"/>
    </source>
</evidence>
<feature type="compositionally biased region" description="Basic residues" evidence="4">
    <location>
        <begin position="521"/>
        <end position="535"/>
    </location>
</feature>
<dbReference type="GO" id="GO:0008017">
    <property type="term" value="F:microtubule binding"/>
    <property type="evidence" value="ECO:0007669"/>
    <property type="project" value="InterPro"/>
</dbReference>
<dbReference type="Gene3D" id="3.40.50.300">
    <property type="entry name" value="P-loop containing nucleotide triphosphate hydrolases"/>
    <property type="match status" value="1"/>
</dbReference>
<dbReference type="PANTHER" id="PTHR43146:SF1">
    <property type="entry name" value="CANCER-RELATED NUCLEOSIDE-TRIPHOSPHATASE"/>
    <property type="match status" value="1"/>
</dbReference>